<evidence type="ECO:0000256" key="2">
    <source>
        <dbReference type="ARBA" id="ARBA00004496"/>
    </source>
</evidence>
<dbReference type="PANTHER" id="PTHR19855">
    <property type="entry name" value="WD40 REPEAT PROTEIN 12, 37"/>
    <property type="match status" value="1"/>
</dbReference>
<proteinExistence type="predicted"/>
<reference evidence="10" key="1">
    <citation type="submission" date="2013-02" db="EMBL/GenBank/DDBJ databases">
        <authorList>
            <person name="Hughes D."/>
        </authorList>
    </citation>
    <scope>NUCLEOTIDE SEQUENCE</scope>
    <source>
        <strain>Durham</strain>
        <strain evidence="10">NC isolate 2 -- Noor lab</strain>
    </source>
</reference>
<dbReference type="Gene3D" id="2.130.10.10">
    <property type="entry name" value="YVTN repeat-like/Quinoprotein amine dehydrogenase"/>
    <property type="match status" value="2"/>
</dbReference>
<accession>T1H5E5</accession>
<feature type="repeat" description="WD" evidence="8">
    <location>
        <begin position="148"/>
        <end position="189"/>
    </location>
</feature>
<dbReference type="FunFam" id="2.130.10.10:FF:001050">
    <property type="entry name" value="Predicted protein"/>
    <property type="match status" value="1"/>
</dbReference>
<organism evidence="9 10">
    <name type="scientific">Megaselia scalaris</name>
    <name type="common">Humpbacked fly</name>
    <name type="synonym">Phora scalaris</name>
    <dbReference type="NCBI Taxonomy" id="36166"/>
    <lineage>
        <taxon>Eukaryota</taxon>
        <taxon>Metazoa</taxon>
        <taxon>Ecdysozoa</taxon>
        <taxon>Arthropoda</taxon>
        <taxon>Hexapoda</taxon>
        <taxon>Insecta</taxon>
        <taxon>Pterygota</taxon>
        <taxon>Neoptera</taxon>
        <taxon>Endopterygota</taxon>
        <taxon>Diptera</taxon>
        <taxon>Brachycera</taxon>
        <taxon>Muscomorpha</taxon>
        <taxon>Platypezoidea</taxon>
        <taxon>Phoridae</taxon>
        <taxon>Megaseliini</taxon>
        <taxon>Megaselia</taxon>
    </lineage>
</organism>
<dbReference type="STRING" id="36166.T1H5E5"/>
<evidence type="ECO:0000256" key="3">
    <source>
        <dbReference type="ARBA" id="ARBA00022490"/>
    </source>
</evidence>
<dbReference type="PROSITE" id="PS50294">
    <property type="entry name" value="WD_REPEATS_REGION"/>
    <property type="match status" value="4"/>
</dbReference>
<dbReference type="PANTHER" id="PTHR19855:SF12">
    <property type="entry name" value="WD REPEAT-CONTAINING PROTEIN 37"/>
    <property type="match status" value="1"/>
</dbReference>
<name>T1H5E5_MEGSC</name>
<keyword evidence="5" id="KW-0677">Repeat</keyword>
<reference evidence="9" key="2">
    <citation type="submission" date="2015-06" db="UniProtKB">
        <authorList>
            <consortium name="EnsemblMetazoa"/>
        </authorList>
    </citation>
    <scope>IDENTIFICATION</scope>
</reference>
<dbReference type="Pfam" id="PF00400">
    <property type="entry name" value="WD40"/>
    <property type="match status" value="4"/>
</dbReference>
<dbReference type="SMART" id="SM00320">
    <property type="entry name" value="WD40"/>
    <property type="match status" value="4"/>
</dbReference>
<evidence type="ECO:0000313" key="10">
    <source>
        <dbReference type="Proteomes" id="UP000015102"/>
    </source>
</evidence>
<protein>
    <recommendedName>
        <fullName evidence="7">WD repeat-containing protein 37</fullName>
    </recommendedName>
</protein>
<dbReference type="InterPro" id="IPR001680">
    <property type="entry name" value="WD40_rpt"/>
</dbReference>
<feature type="repeat" description="WD" evidence="8">
    <location>
        <begin position="27"/>
        <end position="68"/>
    </location>
</feature>
<dbReference type="EnsemblMetazoa" id="MESCA011522-RA">
    <property type="protein sequence ID" value="MESCA011522-PA"/>
    <property type="gene ID" value="MESCA011522"/>
</dbReference>
<feature type="repeat" description="WD" evidence="8">
    <location>
        <begin position="69"/>
        <end position="101"/>
    </location>
</feature>
<dbReference type="PROSITE" id="PS50082">
    <property type="entry name" value="WD_REPEATS_2"/>
    <property type="match status" value="4"/>
</dbReference>
<keyword evidence="6" id="KW-0539">Nucleus</keyword>
<comment type="subcellular location">
    <subcellularLocation>
        <location evidence="2">Cytoplasm</location>
    </subcellularLocation>
    <subcellularLocation>
        <location evidence="1">Nucleus</location>
    </subcellularLocation>
</comment>
<evidence type="ECO:0000256" key="4">
    <source>
        <dbReference type="ARBA" id="ARBA00022574"/>
    </source>
</evidence>
<dbReference type="OMA" id="NCITFAP"/>
<feature type="repeat" description="WD" evidence="8">
    <location>
        <begin position="190"/>
        <end position="224"/>
    </location>
</feature>
<dbReference type="SUPFAM" id="SSF50978">
    <property type="entry name" value="WD40 repeat-like"/>
    <property type="match status" value="1"/>
</dbReference>
<dbReference type="InterPro" id="IPR020472">
    <property type="entry name" value="WD40_PAC1"/>
</dbReference>
<dbReference type="AlphaFoldDB" id="T1H5E5"/>
<dbReference type="PRINTS" id="PR00320">
    <property type="entry name" value="GPROTEINBRPT"/>
</dbReference>
<dbReference type="GO" id="GO:0005634">
    <property type="term" value="C:nucleus"/>
    <property type="evidence" value="ECO:0007669"/>
    <property type="project" value="UniProtKB-SubCell"/>
</dbReference>
<keyword evidence="10" id="KW-1185">Reference proteome</keyword>
<evidence type="ECO:0000256" key="5">
    <source>
        <dbReference type="ARBA" id="ARBA00022737"/>
    </source>
</evidence>
<keyword evidence="4 8" id="KW-0853">WD repeat</keyword>
<evidence type="ECO:0000313" key="9">
    <source>
        <dbReference type="EnsemblMetazoa" id="MESCA011522-PA"/>
    </source>
</evidence>
<dbReference type="PROSITE" id="PS00678">
    <property type="entry name" value="WD_REPEATS_1"/>
    <property type="match status" value="2"/>
</dbReference>
<evidence type="ECO:0000256" key="7">
    <source>
        <dbReference type="ARBA" id="ARBA00040954"/>
    </source>
</evidence>
<evidence type="ECO:0000256" key="8">
    <source>
        <dbReference type="PROSITE-ProRule" id="PRU00221"/>
    </source>
</evidence>
<dbReference type="EMBL" id="CAQQ02155590">
    <property type="status" value="NOT_ANNOTATED_CDS"/>
    <property type="molecule type" value="Genomic_DNA"/>
</dbReference>
<dbReference type="Proteomes" id="UP000015102">
    <property type="component" value="Unassembled WGS sequence"/>
</dbReference>
<dbReference type="HOGENOM" id="CLU_1168385_0_0_1"/>
<sequence length="238" mass="26165">HKIKAQTSKIVSSFKNPSVSCAAVRDFSGHKDGIWDVATKPGQPLIATASADHTSCIWEIDSGRCLLVYQGHAGSVNSVKFHPSKDLVLTSSGDGSAHIWQAAVDWENCTKKGQSSDTDGEQDDNDEQAELKDRIDVLRTPLCDFSSQSGHSAVVVAADWVYGNDQIITGSWDRTALLWDVETKEVLQPLTGHDHELTHVSSHPNQKLVITASRDTTFRLWDFRDQIPSVSVFQGHTE</sequence>
<dbReference type="InterPro" id="IPR019775">
    <property type="entry name" value="WD40_repeat_CS"/>
</dbReference>
<dbReference type="InterPro" id="IPR036322">
    <property type="entry name" value="WD40_repeat_dom_sf"/>
</dbReference>
<dbReference type="InterPro" id="IPR015943">
    <property type="entry name" value="WD40/YVTN_repeat-like_dom_sf"/>
</dbReference>
<evidence type="ECO:0000256" key="1">
    <source>
        <dbReference type="ARBA" id="ARBA00004123"/>
    </source>
</evidence>
<evidence type="ECO:0000256" key="6">
    <source>
        <dbReference type="ARBA" id="ARBA00023242"/>
    </source>
</evidence>
<keyword evidence="3" id="KW-0963">Cytoplasm</keyword>
<dbReference type="GO" id="GO:0005737">
    <property type="term" value="C:cytoplasm"/>
    <property type="evidence" value="ECO:0007669"/>
    <property type="project" value="UniProtKB-SubCell"/>
</dbReference>